<feature type="compositionally biased region" description="Low complexity" evidence="11">
    <location>
        <begin position="383"/>
        <end position="414"/>
    </location>
</feature>
<evidence type="ECO:0000256" key="10">
    <source>
        <dbReference type="PROSITE-ProRule" id="PRU10141"/>
    </source>
</evidence>
<dbReference type="Gene3D" id="3.30.200.20">
    <property type="entry name" value="Phosphorylase Kinase, domain 1"/>
    <property type="match status" value="1"/>
</dbReference>
<dbReference type="FunFam" id="3.30.200.20:FF:000054">
    <property type="entry name" value="Cyclin-dependent kinase 11B"/>
    <property type="match status" value="1"/>
</dbReference>
<dbReference type="GO" id="GO:0032968">
    <property type="term" value="P:positive regulation of transcription elongation by RNA polymerase II"/>
    <property type="evidence" value="ECO:0007669"/>
    <property type="project" value="TreeGrafter"/>
</dbReference>
<feature type="compositionally biased region" description="Gly residues" evidence="11">
    <location>
        <begin position="441"/>
        <end position="464"/>
    </location>
</feature>
<sequence length="557" mass="60294">MESPLPPVFNQKFKVELPNVGAGDDAFGGCRSIEHCYERLDQIGEGTYGQVYLARDKQDGSLVALKKIRMDNEKEGFPITAIREIKLLKRLKNENVVNLKEIVRSQTHKVNNNKGSIYMVFEYMDHDLTGLMERRNYKFTVPQIKCYMAQLLKGLHYCHTQNVLHRDLKASNLLIDNQGSLKLADFGLARNAQKNEQQHFTNRVITLWYRPPELILGADVYGPEVDMWSVGCIFAELLVGKPIFPGKDETDQLEKIMAVLGNPTERNMPGCSKLPHWKSIKQGRFKKNLLEEHLNKFAQLPAGAIALLSRLICLDPKARLNAKDAYGHQFFWTPPVACNKEELPKFEASHELQMKRKRHAEREQREAGAQQQQQQDAKRARHGPAPQQHPAPHGHGQAASRGGSGGPSRPAGHHAGPQPVAVQAGRQPGYPPAGPAARAGAGPGPGSYGPTGGRGGYPGGGQGYGPPVAAPPPGYAGGYAGQSRYAPAAPAPYPAGGYSAYPSGPAAGAGYVGPPYGGAPGSRPAGYAAASRPSGPSVPLPAYSSSTANPPWQGQRR</sequence>
<keyword evidence="7 10" id="KW-0067">ATP-binding</keyword>
<feature type="compositionally biased region" description="Low complexity" evidence="11">
    <location>
        <begin position="494"/>
        <end position="514"/>
    </location>
</feature>
<evidence type="ECO:0000313" key="13">
    <source>
        <dbReference type="EMBL" id="KAK9829831.1"/>
    </source>
</evidence>
<feature type="domain" description="Protein kinase" evidence="12">
    <location>
        <begin position="37"/>
        <end position="331"/>
    </location>
</feature>
<dbReference type="Gene3D" id="1.10.510.10">
    <property type="entry name" value="Transferase(Phosphotransferase) domain 1"/>
    <property type="match status" value="1"/>
</dbReference>
<dbReference type="InterPro" id="IPR017441">
    <property type="entry name" value="Protein_kinase_ATP_BS"/>
</dbReference>
<keyword evidence="6" id="KW-0418">Kinase</keyword>
<dbReference type="InterPro" id="IPR008271">
    <property type="entry name" value="Ser/Thr_kinase_AS"/>
</dbReference>
<dbReference type="GO" id="GO:0005634">
    <property type="term" value="C:nucleus"/>
    <property type="evidence" value="ECO:0007669"/>
    <property type="project" value="TreeGrafter"/>
</dbReference>
<dbReference type="GO" id="GO:0000307">
    <property type="term" value="C:cyclin-dependent protein kinase holoenzyme complex"/>
    <property type="evidence" value="ECO:0007669"/>
    <property type="project" value="TreeGrafter"/>
</dbReference>
<dbReference type="InterPro" id="IPR011009">
    <property type="entry name" value="Kinase-like_dom_sf"/>
</dbReference>
<dbReference type="PANTHER" id="PTHR24056:SF546">
    <property type="entry name" value="CYCLIN-DEPENDENT KINASE 12"/>
    <property type="match status" value="1"/>
</dbReference>
<dbReference type="Proteomes" id="UP001489004">
    <property type="component" value="Unassembled WGS sequence"/>
</dbReference>
<comment type="similarity">
    <text evidence="1">Belongs to the protein kinase superfamily. CMGC Ser/Thr protein kinase family. CDC2/CDKX subfamily.</text>
</comment>
<evidence type="ECO:0000256" key="11">
    <source>
        <dbReference type="SAM" id="MobiDB-lite"/>
    </source>
</evidence>
<name>A0AAW1R7N9_9CHLO</name>
<evidence type="ECO:0000259" key="12">
    <source>
        <dbReference type="PROSITE" id="PS50011"/>
    </source>
</evidence>
<dbReference type="EC" id="2.7.11.22" evidence="2"/>
<gene>
    <name evidence="13" type="ORF">WJX72_008122</name>
</gene>
<evidence type="ECO:0000256" key="9">
    <source>
        <dbReference type="ARBA" id="ARBA00048367"/>
    </source>
</evidence>
<feature type="compositionally biased region" description="Basic and acidic residues" evidence="11">
    <location>
        <begin position="353"/>
        <end position="366"/>
    </location>
</feature>
<keyword evidence="14" id="KW-1185">Reference proteome</keyword>
<dbReference type="PROSITE" id="PS50011">
    <property type="entry name" value="PROTEIN_KINASE_DOM"/>
    <property type="match status" value="1"/>
</dbReference>
<evidence type="ECO:0000256" key="7">
    <source>
        <dbReference type="ARBA" id="ARBA00022840"/>
    </source>
</evidence>
<dbReference type="InterPro" id="IPR050108">
    <property type="entry name" value="CDK"/>
</dbReference>
<evidence type="ECO:0000256" key="5">
    <source>
        <dbReference type="ARBA" id="ARBA00022741"/>
    </source>
</evidence>
<dbReference type="Pfam" id="PF00069">
    <property type="entry name" value="Pkinase"/>
    <property type="match status" value="1"/>
</dbReference>
<evidence type="ECO:0000256" key="6">
    <source>
        <dbReference type="ARBA" id="ARBA00022777"/>
    </source>
</evidence>
<dbReference type="GO" id="GO:0005524">
    <property type="term" value="F:ATP binding"/>
    <property type="evidence" value="ECO:0007669"/>
    <property type="project" value="UniProtKB-UniRule"/>
</dbReference>
<evidence type="ECO:0000256" key="4">
    <source>
        <dbReference type="ARBA" id="ARBA00022679"/>
    </source>
</evidence>
<dbReference type="AlphaFoldDB" id="A0AAW1R7N9"/>
<protein>
    <recommendedName>
        <fullName evidence="2">cyclin-dependent kinase</fullName>
        <ecNumber evidence="2">2.7.11.22</ecNumber>
    </recommendedName>
</protein>
<dbReference type="PANTHER" id="PTHR24056">
    <property type="entry name" value="CELL DIVISION PROTEIN KINASE"/>
    <property type="match status" value="1"/>
</dbReference>
<dbReference type="SMART" id="SM00220">
    <property type="entry name" value="S_TKc"/>
    <property type="match status" value="1"/>
</dbReference>
<evidence type="ECO:0000256" key="8">
    <source>
        <dbReference type="ARBA" id="ARBA00047811"/>
    </source>
</evidence>
<feature type="compositionally biased region" description="Polar residues" evidence="11">
    <location>
        <begin position="543"/>
        <end position="557"/>
    </location>
</feature>
<dbReference type="EMBL" id="JALJOR010000001">
    <property type="protein sequence ID" value="KAK9829831.1"/>
    <property type="molecule type" value="Genomic_DNA"/>
</dbReference>
<keyword evidence="5 10" id="KW-0547">Nucleotide-binding</keyword>
<feature type="region of interest" description="Disordered" evidence="11">
    <location>
        <begin position="353"/>
        <end position="557"/>
    </location>
</feature>
<comment type="caution">
    <text evidence="13">The sequence shown here is derived from an EMBL/GenBank/DDBJ whole genome shotgun (WGS) entry which is preliminary data.</text>
</comment>
<dbReference type="GO" id="GO:0004693">
    <property type="term" value="F:cyclin-dependent protein serine/threonine kinase activity"/>
    <property type="evidence" value="ECO:0007669"/>
    <property type="project" value="UniProtKB-EC"/>
</dbReference>
<dbReference type="InterPro" id="IPR000719">
    <property type="entry name" value="Prot_kinase_dom"/>
</dbReference>
<comment type="catalytic activity">
    <reaction evidence="8">
        <text>L-threonyl-[protein] + ATP = O-phospho-L-threonyl-[protein] + ADP + H(+)</text>
        <dbReference type="Rhea" id="RHEA:46608"/>
        <dbReference type="Rhea" id="RHEA-COMP:11060"/>
        <dbReference type="Rhea" id="RHEA-COMP:11605"/>
        <dbReference type="ChEBI" id="CHEBI:15378"/>
        <dbReference type="ChEBI" id="CHEBI:30013"/>
        <dbReference type="ChEBI" id="CHEBI:30616"/>
        <dbReference type="ChEBI" id="CHEBI:61977"/>
        <dbReference type="ChEBI" id="CHEBI:456216"/>
        <dbReference type="EC" id="2.7.11.22"/>
    </reaction>
</comment>
<evidence type="ECO:0000313" key="14">
    <source>
        <dbReference type="Proteomes" id="UP001489004"/>
    </source>
</evidence>
<reference evidence="13 14" key="1">
    <citation type="journal article" date="2024" name="Nat. Commun.">
        <title>Phylogenomics reveals the evolutionary origins of lichenization in chlorophyte algae.</title>
        <authorList>
            <person name="Puginier C."/>
            <person name="Libourel C."/>
            <person name="Otte J."/>
            <person name="Skaloud P."/>
            <person name="Haon M."/>
            <person name="Grisel S."/>
            <person name="Petersen M."/>
            <person name="Berrin J.G."/>
            <person name="Delaux P.M."/>
            <person name="Dal Grande F."/>
            <person name="Keller J."/>
        </authorList>
    </citation>
    <scope>NUCLEOTIDE SEQUENCE [LARGE SCALE GENOMIC DNA]</scope>
    <source>
        <strain evidence="13 14">SAG 2043</strain>
    </source>
</reference>
<dbReference type="PROSITE" id="PS00108">
    <property type="entry name" value="PROTEIN_KINASE_ST"/>
    <property type="match status" value="1"/>
</dbReference>
<feature type="binding site" evidence="10">
    <location>
        <position position="66"/>
    </location>
    <ligand>
        <name>ATP</name>
        <dbReference type="ChEBI" id="CHEBI:30616"/>
    </ligand>
</feature>
<proteinExistence type="inferred from homology"/>
<dbReference type="GO" id="GO:0008353">
    <property type="term" value="F:RNA polymerase II CTD heptapeptide repeat kinase activity"/>
    <property type="evidence" value="ECO:0007669"/>
    <property type="project" value="TreeGrafter"/>
</dbReference>
<evidence type="ECO:0000256" key="3">
    <source>
        <dbReference type="ARBA" id="ARBA00022527"/>
    </source>
</evidence>
<keyword evidence="3" id="KW-0723">Serine/threonine-protein kinase</keyword>
<evidence type="ECO:0000256" key="2">
    <source>
        <dbReference type="ARBA" id="ARBA00012425"/>
    </source>
</evidence>
<keyword evidence="4" id="KW-0808">Transferase</keyword>
<organism evidence="13 14">
    <name type="scientific">[Myrmecia] bisecta</name>
    <dbReference type="NCBI Taxonomy" id="41462"/>
    <lineage>
        <taxon>Eukaryota</taxon>
        <taxon>Viridiplantae</taxon>
        <taxon>Chlorophyta</taxon>
        <taxon>core chlorophytes</taxon>
        <taxon>Trebouxiophyceae</taxon>
        <taxon>Trebouxiales</taxon>
        <taxon>Trebouxiaceae</taxon>
        <taxon>Myrmecia</taxon>
    </lineage>
</organism>
<accession>A0AAW1R7N9</accession>
<dbReference type="FunFam" id="1.10.510.10:FF:000273">
    <property type="entry name" value="Cyclin-dependent kinase C-2"/>
    <property type="match status" value="1"/>
</dbReference>
<evidence type="ECO:0000256" key="1">
    <source>
        <dbReference type="ARBA" id="ARBA00006485"/>
    </source>
</evidence>
<comment type="catalytic activity">
    <reaction evidence="9">
        <text>L-seryl-[protein] + ATP = O-phospho-L-seryl-[protein] + ADP + H(+)</text>
        <dbReference type="Rhea" id="RHEA:17989"/>
        <dbReference type="Rhea" id="RHEA-COMP:9863"/>
        <dbReference type="Rhea" id="RHEA-COMP:11604"/>
        <dbReference type="ChEBI" id="CHEBI:15378"/>
        <dbReference type="ChEBI" id="CHEBI:29999"/>
        <dbReference type="ChEBI" id="CHEBI:30616"/>
        <dbReference type="ChEBI" id="CHEBI:83421"/>
        <dbReference type="ChEBI" id="CHEBI:456216"/>
        <dbReference type="EC" id="2.7.11.22"/>
    </reaction>
</comment>
<dbReference type="SUPFAM" id="SSF56112">
    <property type="entry name" value="Protein kinase-like (PK-like)"/>
    <property type="match status" value="1"/>
</dbReference>
<dbReference type="PROSITE" id="PS00107">
    <property type="entry name" value="PROTEIN_KINASE_ATP"/>
    <property type="match status" value="1"/>
</dbReference>
<dbReference type="CDD" id="cd07840">
    <property type="entry name" value="STKc_CDK9_like"/>
    <property type="match status" value="1"/>
</dbReference>